<dbReference type="InterPro" id="IPR003034">
    <property type="entry name" value="SAP_dom"/>
</dbReference>
<keyword evidence="4" id="KW-1185">Reference proteome</keyword>
<feature type="region of interest" description="Disordered" evidence="1">
    <location>
        <begin position="52"/>
        <end position="161"/>
    </location>
</feature>
<feature type="compositionally biased region" description="Acidic residues" evidence="1">
    <location>
        <begin position="146"/>
        <end position="161"/>
    </location>
</feature>
<dbReference type="PROSITE" id="PS50800">
    <property type="entry name" value="SAP"/>
    <property type="match status" value="1"/>
</dbReference>
<organism evidence="3 4">
    <name type="scientific">Sparassis crispa</name>
    <dbReference type="NCBI Taxonomy" id="139825"/>
    <lineage>
        <taxon>Eukaryota</taxon>
        <taxon>Fungi</taxon>
        <taxon>Dikarya</taxon>
        <taxon>Basidiomycota</taxon>
        <taxon>Agaricomycotina</taxon>
        <taxon>Agaricomycetes</taxon>
        <taxon>Polyporales</taxon>
        <taxon>Sparassidaceae</taxon>
        <taxon>Sparassis</taxon>
    </lineage>
</organism>
<dbReference type="EMBL" id="BFAD01000008">
    <property type="protein sequence ID" value="GBE85621.1"/>
    <property type="molecule type" value="Genomic_DNA"/>
</dbReference>
<dbReference type="InParanoid" id="A0A401GTR2"/>
<dbReference type="AlphaFoldDB" id="A0A401GTR2"/>
<gene>
    <name evidence="3" type="ORF">SCP_0801400</name>
</gene>
<evidence type="ECO:0000313" key="4">
    <source>
        <dbReference type="Proteomes" id="UP000287166"/>
    </source>
</evidence>
<protein>
    <recommendedName>
        <fullName evidence="2">SAP domain-containing protein</fullName>
    </recommendedName>
</protein>
<evidence type="ECO:0000313" key="3">
    <source>
        <dbReference type="EMBL" id="GBE85621.1"/>
    </source>
</evidence>
<comment type="caution">
    <text evidence="3">The sequence shown here is derived from an EMBL/GenBank/DDBJ whole genome shotgun (WGS) entry which is preliminary data.</text>
</comment>
<accession>A0A401GTR2</accession>
<dbReference type="STRING" id="139825.A0A401GTR2"/>
<sequence length="161" mass="17294">MSSQMPWDVLRAETVRSICRDIGLHATGRREEMITYLKEVERDGLDTVKNKLAEMPAKRKSVGQESRAKRARKAQPAGAAVEEVSAGKRQTRSRRAPSKRAASHSKGIFEGVVLPATSKGRAPSKSTPDPAMQPDVEVGAAGEKADDVDPGEEPADAESSS</sequence>
<feature type="compositionally biased region" description="Basic residues" evidence="1">
    <location>
        <begin position="89"/>
        <end position="103"/>
    </location>
</feature>
<evidence type="ECO:0000259" key="2">
    <source>
        <dbReference type="PROSITE" id="PS50800"/>
    </source>
</evidence>
<reference evidence="3 4" key="1">
    <citation type="journal article" date="2018" name="Sci. Rep.">
        <title>Genome sequence of the cauliflower mushroom Sparassis crispa (Hanabiratake) and its association with beneficial usage.</title>
        <authorList>
            <person name="Kiyama R."/>
            <person name="Furutani Y."/>
            <person name="Kawaguchi K."/>
            <person name="Nakanishi T."/>
        </authorList>
    </citation>
    <scope>NUCLEOTIDE SEQUENCE [LARGE SCALE GENOMIC DNA]</scope>
</reference>
<dbReference type="RefSeq" id="XP_027616534.1">
    <property type="nucleotide sequence ID" value="XM_027760733.1"/>
</dbReference>
<dbReference type="GeneID" id="38782538"/>
<name>A0A401GTR2_9APHY</name>
<feature type="domain" description="SAP" evidence="2">
    <location>
        <begin position="7"/>
        <end position="41"/>
    </location>
</feature>
<evidence type="ECO:0000256" key="1">
    <source>
        <dbReference type="SAM" id="MobiDB-lite"/>
    </source>
</evidence>
<dbReference type="Proteomes" id="UP000287166">
    <property type="component" value="Unassembled WGS sequence"/>
</dbReference>
<dbReference type="OrthoDB" id="3892913at2759"/>
<proteinExistence type="predicted"/>